<feature type="active site" description="Proton acceptor" evidence="4">
    <location>
        <position position="157"/>
    </location>
</feature>
<dbReference type="SUPFAM" id="SSF52151">
    <property type="entry name" value="FabD/lysophospholipase-like"/>
    <property type="match status" value="1"/>
</dbReference>
<comment type="caution">
    <text evidence="6">The sequence shown here is derived from an EMBL/GenBank/DDBJ whole genome shotgun (WGS) entry which is preliminary data.</text>
</comment>
<keyword evidence="3 4" id="KW-0443">Lipid metabolism</keyword>
<dbReference type="PROSITE" id="PS51635">
    <property type="entry name" value="PNPLA"/>
    <property type="match status" value="1"/>
</dbReference>
<dbReference type="Proteomes" id="UP001596527">
    <property type="component" value="Unassembled WGS sequence"/>
</dbReference>
<organism evidence="6 7">
    <name type="scientific">Schaalia naturae</name>
    <dbReference type="NCBI Taxonomy" id="635203"/>
    <lineage>
        <taxon>Bacteria</taxon>
        <taxon>Bacillati</taxon>
        <taxon>Actinomycetota</taxon>
        <taxon>Actinomycetes</taxon>
        <taxon>Actinomycetales</taxon>
        <taxon>Actinomycetaceae</taxon>
        <taxon>Schaalia</taxon>
    </lineage>
</organism>
<name>A0ABW2SI90_9ACTO</name>
<accession>A0ABW2SI90</accession>
<reference evidence="7" key="1">
    <citation type="journal article" date="2019" name="Int. J. Syst. Evol. Microbiol.">
        <title>The Global Catalogue of Microorganisms (GCM) 10K type strain sequencing project: providing services to taxonomists for standard genome sequencing and annotation.</title>
        <authorList>
            <consortium name="The Broad Institute Genomics Platform"/>
            <consortium name="The Broad Institute Genome Sequencing Center for Infectious Disease"/>
            <person name="Wu L."/>
            <person name="Ma J."/>
        </authorList>
    </citation>
    <scope>NUCLEOTIDE SEQUENCE [LARGE SCALE GENOMIC DNA]</scope>
    <source>
        <strain evidence="7">CCUG 56698</strain>
    </source>
</reference>
<evidence type="ECO:0000256" key="2">
    <source>
        <dbReference type="ARBA" id="ARBA00022963"/>
    </source>
</evidence>
<evidence type="ECO:0000313" key="6">
    <source>
        <dbReference type="EMBL" id="MFC7579792.1"/>
    </source>
</evidence>
<dbReference type="InterPro" id="IPR002641">
    <property type="entry name" value="PNPLA_dom"/>
</dbReference>
<evidence type="ECO:0000256" key="4">
    <source>
        <dbReference type="PROSITE-ProRule" id="PRU01161"/>
    </source>
</evidence>
<dbReference type="Gene3D" id="3.40.1090.10">
    <property type="entry name" value="Cytosolic phospholipase A2 catalytic domain"/>
    <property type="match status" value="1"/>
</dbReference>
<dbReference type="InterPro" id="IPR050301">
    <property type="entry name" value="NTE"/>
</dbReference>
<comment type="caution">
    <text evidence="4">Lacks conserved residue(s) required for the propagation of feature annotation.</text>
</comment>
<keyword evidence="1 4" id="KW-0378">Hydrolase</keyword>
<dbReference type="InterPro" id="IPR016035">
    <property type="entry name" value="Acyl_Trfase/lysoPLipase"/>
</dbReference>
<feature type="short sequence motif" description="DGA/G" evidence="4">
    <location>
        <begin position="157"/>
        <end position="159"/>
    </location>
</feature>
<evidence type="ECO:0000256" key="1">
    <source>
        <dbReference type="ARBA" id="ARBA00022801"/>
    </source>
</evidence>
<dbReference type="RefSeq" id="WP_380971287.1">
    <property type="nucleotide sequence ID" value="NZ_JBHTEF010000001.1"/>
</dbReference>
<dbReference type="PANTHER" id="PTHR14226:SF76">
    <property type="entry name" value="NTE FAMILY PROTEIN RSSA"/>
    <property type="match status" value="1"/>
</dbReference>
<sequence>MAEDRDPRLGIALASGAAFGAAHAGVLLAVEEAGLRVDVVTGASAGALVAGAWAAGMSAGEIIDRLLVAGWPDIATPRPSLRLGLLDTQPLRSTLNEFVRDVRIEDMPVRFGAVVTSLVAARPQVITSGPLVDALLASSAVPGLFPPVEVDGRPSIDGGLLLPLPARTARMLGAQRVIAVTFNNRPRWRQYYESHAYKAVDSGDITVSIDTEGMSHWSCASVPQLIDMGRRAGNEALSEGMAAALLEAV</sequence>
<protein>
    <submittedName>
        <fullName evidence="6">Patatin-like phospholipase family protein</fullName>
    </submittedName>
</protein>
<feature type="short sequence motif" description="GXSXG" evidence="4">
    <location>
        <begin position="42"/>
        <end position="46"/>
    </location>
</feature>
<dbReference type="PANTHER" id="PTHR14226">
    <property type="entry name" value="NEUROPATHY TARGET ESTERASE/SWISS CHEESE D.MELANOGASTER"/>
    <property type="match status" value="1"/>
</dbReference>
<evidence type="ECO:0000259" key="5">
    <source>
        <dbReference type="PROSITE" id="PS51635"/>
    </source>
</evidence>
<gene>
    <name evidence="6" type="ORF">ACFQWG_00910</name>
</gene>
<dbReference type="Pfam" id="PF01734">
    <property type="entry name" value="Patatin"/>
    <property type="match status" value="1"/>
</dbReference>
<evidence type="ECO:0000256" key="3">
    <source>
        <dbReference type="ARBA" id="ARBA00023098"/>
    </source>
</evidence>
<keyword evidence="2 4" id="KW-0442">Lipid degradation</keyword>
<keyword evidence="7" id="KW-1185">Reference proteome</keyword>
<dbReference type="EMBL" id="JBHTEF010000001">
    <property type="protein sequence ID" value="MFC7579792.1"/>
    <property type="molecule type" value="Genomic_DNA"/>
</dbReference>
<evidence type="ECO:0000313" key="7">
    <source>
        <dbReference type="Proteomes" id="UP001596527"/>
    </source>
</evidence>
<proteinExistence type="predicted"/>
<feature type="domain" description="PNPLA" evidence="5">
    <location>
        <begin position="11"/>
        <end position="170"/>
    </location>
</feature>
<feature type="active site" description="Nucleophile" evidence="4">
    <location>
        <position position="44"/>
    </location>
</feature>